<dbReference type="InterPro" id="IPR012337">
    <property type="entry name" value="RNaseH-like_sf"/>
</dbReference>
<feature type="compositionally biased region" description="Polar residues" evidence="1">
    <location>
        <begin position="59"/>
        <end position="77"/>
    </location>
</feature>
<name>A0A6A2WQC9_HIBSY</name>
<proteinExistence type="predicted"/>
<comment type="caution">
    <text evidence="3">The sequence shown here is derived from an EMBL/GenBank/DDBJ whole genome shotgun (WGS) entry which is preliminary data.</text>
</comment>
<dbReference type="Pfam" id="PF05699">
    <property type="entry name" value="Dimer_Tnp_hAT"/>
    <property type="match status" value="1"/>
</dbReference>
<keyword evidence="4" id="KW-1185">Reference proteome</keyword>
<dbReference type="InterPro" id="IPR008906">
    <property type="entry name" value="HATC_C_dom"/>
</dbReference>
<accession>A0A6A2WQC9</accession>
<feature type="region of interest" description="Disordered" evidence="1">
    <location>
        <begin position="57"/>
        <end position="77"/>
    </location>
</feature>
<sequence length="623" mass="69661">MYNNPSIGYKRMTSGVNASKVLRKGGGTAKEYILLKNCIEKFGEGKLHLVPFKAGHMESQGNKSTSNTLTPSSLGSNTSRKDLAEMIIVHEYPLSMVEHHGFRKFVRGLQPLFKVQSRNTVKNDILKIYEFERQRTMKLLGRNTSRVAITTDMWTVNHQRKWFMAVTAHFIDEQWNLQSRIMRWCTWFIFHEFLDYHPSIVVDSKKLLFDIASIASENDHSGDMAELDNYLKEKLLLKDVDLDLLAWWKTNGGKYPTLQRITKDILAILVSTVASESTFSISGRLISPHRSRLHPKTLETLMCAQSWLLNEIRETCSEETEACCRSVEYDYDVNEAYMSTYLGTKWSGRTLPTRVLKGVSPFEKLYHKKPDSGQLKATVCNSFQCLAEDGRVYTTRHVVFDEMQFPFAGKNGHAAVTSNMRSFSSPLQVVTDVTKLLSEREVEEAGHNPLVSSSGSSSSSPGNSPGVNSRSGLIENTCGVQDVEHQASGEFSHTGGVRGNKKIVSISTMEAEYRSIAKATAEVTWVSSLLGELGVANRNTPVIWCDNTGAVALSTNSVYHAMSKHVDMDVHFIREKVAAKQLQCGCMHETVITASVKVLSEIGSGCYNSKPAKQCNPYGSFRL</sequence>
<dbReference type="CDD" id="cd09272">
    <property type="entry name" value="RNase_HI_RT_Ty1"/>
    <property type="match status" value="1"/>
</dbReference>
<dbReference type="EMBL" id="VEPZ02001693">
    <property type="protein sequence ID" value="KAE8662993.1"/>
    <property type="molecule type" value="Genomic_DNA"/>
</dbReference>
<dbReference type="PANTHER" id="PTHR46481:SF11">
    <property type="entry name" value="ZINC FINGER BED DOMAIN-CONTAINING PROTEIN RICESLEEPER 2-LIKE"/>
    <property type="match status" value="1"/>
</dbReference>
<evidence type="ECO:0000313" key="4">
    <source>
        <dbReference type="Proteomes" id="UP000436088"/>
    </source>
</evidence>
<dbReference type="SUPFAM" id="SSF140996">
    <property type="entry name" value="Hermes dimerisation domain"/>
    <property type="match status" value="1"/>
</dbReference>
<evidence type="ECO:0000259" key="2">
    <source>
        <dbReference type="Pfam" id="PF05699"/>
    </source>
</evidence>
<evidence type="ECO:0000256" key="1">
    <source>
        <dbReference type="SAM" id="MobiDB-lite"/>
    </source>
</evidence>
<protein>
    <recommendedName>
        <fullName evidence="2">HAT C-terminal dimerisation domain-containing protein</fullName>
    </recommendedName>
</protein>
<dbReference type="GO" id="GO:0046983">
    <property type="term" value="F:protein dimerization activity"/>
    <property type="evidence" value="ECO:0007669"/>
    <property type="project" value="InterPro"/>
</dbReference>
<dbReference type="PANTHER" id="PTHR46481">
    <property type="entry name" value="ZINC FINGER BED DOMAIN-CONTAINING PROTEIN 4"/>
    <property type="match status" value="1"/>
</dbReference>
<evidence type="ECO:0000313" key="3">
    <source>
        <dbReference type="EMBL" id="KAE8662993.1"/>
    </source>
</evidence>
<organism evidence="3 4">
    <name type="scientific">Hibiscus syriacus</name>
    <name type="common">Rose of Sharon</name>
    <dbReference type="NCBI Taxonomy" id="106335"/>
    <lineage>
        <taxon>Eukaryota</taxon>
        <taxon>Viridiplantae</taxon>
        <taxon>Streptophyta</taxon>
        <taxon>Embryophyta</taxon>
        <taxon>Tracheophyta</taxon>
        <taxon>Spermatophyta</taxon>
        <taxon>Magnoliopsida</taxon>
        <taxon>eudicotyledons</taxon>
        <taxon>Gunneridae</taxon>
        <taxon>Pentapetalae</taxon>
        <taxon>rosids</taxon>
        <taxon>malvids</taxon>
        <taxon>Malvales</taxon>
        <taxon>Malvaceae</taxon>
        <taxon>Malvoideae</taxon>
        <taxon>Hibiscus</taxon>
    </lineage>
</organism>
<gene>
    <name evidence="3" type="ORF">F3Y22_tig00113124pilonHSYRG00617</name>
</gene>
<feature type="domain" description="HAT C-terminal dimerisation" evidence="2">
    <location>
        <begin position="226"/>
        <end position="308"/>
    </location>
</feature>
<dbReference type="SUPFAM" id="SSF53098">
    <property type="entry name" value="Ribonuclease H-like"/>
    <property type="match status" value="1"/>
</dbReference>
<dbReference type="AlphaFoldDB" id="A0A6A2WQC9"/>
<reference evidence="3" key="1">
    <citation type="submission" date="2019-09" db="EMBL/GenBank/DDBJ databases">
        <title>Draft genome information of white flower Hibiscus syriacus.</title>
        <authorList>
            <person name="Kim Y.-M."/>
        </authorList>
    </citation>
    <scope>NUCLEOTIDE SEQUENCE [LARGE SCALE GENOMIC DNA]</scope>
    <source>
        <strain evidence="3">YM2019G1</strain>
    </source>
</reference>
<feature type="compositionally biased region" description="Low complexity" evidence="1">
    <location>
        <begin position="451"/>
        <end position="472"/>
    </location>
</feature>
<dbReference type="Proteomes" id="UP000436088">
    <property type="component" value="Unassembled WGS sequence"/>
</dbReference>
<feature type="region of interest" description="Disordered" evidence="1">
    <location>
        <begin position="443"/>
        <end position="473"/>
    </location>
</feature>
<dbReference type="InterPro" id="IPR052035">
    <property type="entry name" value="ZnF_BED_domain_contain"/>
</dbReference>